<keyword evidence="2" id="KW-0472">Membrane</keyword>
<name>A0A1I5B7Y3_9PSEU</name>
<gene>
    <name evidence="3" type="ORF">ATL45_4876</name>
    <name evidence="4" type="ORF">SAMN05421805_106151</name>
</gene>
<dbReference type="Proteomes" id="UP000199398">
    <property type="component" value="Unassembled WGS sequence"/>
</dbReference>
<accession>A0A1I5B7Y3</accession>
<dbReference type="STRING" id="455193.SAMN05421805_106151"/>
<keyword evidence="2" id="KW-1133">Transmembrane helix</keyword>
<organism evidence="4 5">
    <name type="scientific">Saccharopolyspora antimicrobica</name>
    <dbReference type="NCBI Taxonomy" id="455193"/>
    <lineage>
        <taxon>Bacteria</taxon>
        <taxon>Bacillati</taxon>
        <taxon>Actinomycetota</taxon>
        <taxon>Actinomycetes</taxon>
        <taxon>Pseudonocardiales</taxon>
        <taxon>Pseudonocardiaceae</taxon>
        <taxon>Saccharopolyspora</taxon>
    </lineage>
</organism>
<proteinExistence type="predicted"/>
<evidence type="ECO:0000256" key="1">
    <source>
        <dbReference type="SAM" id="MobiDB-lite"/>
    </source>
</evidence>
<sequence>MTDSDHSTEDSKNDPATRSINGGSGKLRPLLWLVLVISVAGNLVVSATTLDVGVGLGFGLLTAASGIGLIVHHYRNRRRGP</sequence>
<keyword evidence="6" id="KW-1185">Reference proteome</keyword>
<dbReference type="AlphaFoldDB" id="A0A1I5B7Y3"/>
<reference evidence="3 6" key="2">
    <citation type="submission" date="2018-10" db="EMBL/GenBank/DDBJ databases">
        <title>Sequencing the genomes of 1000 actinobacteria strains.</title>
        <authorList>
            <person name="Klenk H.-P."/>
        </authorList>
    </citation>
    <scope>NUCLEOTIDE SEQUENCE [LARGE SCALE GENOMIC DNA]</scope>
    <source>
        <strain evidence="3 6">DSM 45119</strain>
    </source>
</reference>
<evidence type="ECO:0000313" key="5">
    <source>
        <dbReference type="Proteomes" id="UP000199398"/>
    </source>
</evidence>
<feature type="transmembrane region" description="Helical" evidence="2">
    <location>
        <begin position="56"/>
        <end position="74"/>
    </location>
</feature>
<evidence type="ECO:0000256" key="2">
    <source>
        <dbReference type="SAM" id="Phobius"/>
    </source>
</evidence>
<dbReference type="Proteomes" id="UP000270697">
    <property type="component" value="Unassembled WGS sequence"/>
</dbReference>
<reference evidence="4 5" key="1">
    <citation type="submission" date="2016-10" db="EMBL/GenBank/DDBJ databases">
        <authorList>
            <person name="de Groot N.N."/>
        </authorList>
    </citation>
    <scope>NUCLEOTIDE SEQUENCE [LARGE SCALE GENOMIC DNA]</scope>
    <source>
        <strain evidence="4 5">CPCC 201259</strain>
    </source>
</reference>
<dbReference type="RefSeq" id="WP_211841274.1">
    <property type="nucleotide sequence ID" value="NZ_FOUP01000006.1"/>
</dbReference>
<feature type="compositionally biased region" description="Basic and acidic residues" evidence="1">
    <location>
        <begin position="1"/>
        <end position="15"/>
    </location>
</feature>
<evidence type="ECO:0000313" key="4">
    <source>
        <dbReference type="EMBL" id="SFN70813.1"/>
    </source>
</evidence>
<dbReference type="EMBL" id="FOUP01000006">
    <property type="protein sequence ID" value="SFN70813.1"/>
    <property type="molecule type" value="Genomic_DNA"/>
</dbReference>
<dbReference type="EMBL" id="RBXX01000002">
    <property type="protein sequence ID" value="RKT86498.1"/>
    <property type="molecule type" value="Genomic_DNA"/>
</dbReference>
<protein>
    <submittedName>
        <fullName evidence="4">Uncharacterized protein</fullName>
    </submittedName>
</protein>
<evidence type="ECO:0000313" key="3">
    <source>
        <dbReference type="EMBL" id="RKT86498.1"/>
    </source>
</evidence>
<feature type="region of interest" description="Disordered" evidence="1">
    <location>
        <begin position="1"/>
        <end position="25"/>
    </location>
</feature>
<feature type="transmembrane region" description="Helical" evidence="2">
    <location>
        <begin position="30"/>
        <end position="50"/>
    </location>
</feature>
<evidence type="ECO:0000313" key="6">
    <source>
        <dbReference type="Proteomes" id="UP000270697"/>
    </source>
</evidence>
<keyword evidence="2" id="KW-0812">Transmembrane</keyword>